<gene>
    <name evidence="1" type="ORF">SDC9_186898</name>
</gene>
<dbReference type="EMBL" id="VSSQ01095138">
    <property type="protein sequence ID" value="MPN39370.1"/>
    <property type="molecule type" value="Genomic_DNA"/>
</dbReference>
<reference evidence="1" key="1">
    <citation type="submission" date="2019-08" db="EMBL/GenBank/DDBJ databases">
        <authorList>
            <person name="Kucharzyk K."/>
            <person name="Murdoch R.W."/>
            <person name="Higgins S."/>
            <person name="Loffler F."/>
        </authorList>
    </citation>
    <scope>NUCLEOTIDE SEQUENCE</scope>
</reference>
<organism evidence="1">
    <name type="scientific">bioreactor metagenome</name>
    <dbReference type="NCBI Taxonomy" id="1076179"/>
    <lineage>
        <taxon>unclassified sequences</taxon>
        <taxon>metagenomes</taxon>
        <taxon>ecological metagenomes</taxon>
    </lineage>
</organism>
<sequence length="177" mass="19067">MKKTVLASLVLSVFASAALIAAEAPKQAVSNGNFSETTPIPKNAKGIAGTVWAKHWSCAGAAEWKDGKIVLTTGVIYQFLPIMNNPKPYLLKGEVKASSLPGKQGVMNVRLSSCIRKDSKAPFQHALQKKFGPFKLTDTPKASPFECKIEPFEQGYLYIGESNAIIESITLTATPVQ</sequence>
<comment type="caution">
    <text evidence="1">The sequence shown here is derived from an EMBL/GenBank/DDBJ whole genome shotgun (WGS) entry which is preliminary data.</text>
</comment>
<protein>
    <submittedName>
        <fullName evidence="1">Uncharacterized protein</fullName>
    </submittedName>
</protein>
<name>A0A645HKU9_9ZZZZ</name>
<accession>A0A645HKU9</accession>
<evidence type="ECO:0000313" key="1">
    <source>
        <dbReference type="EMBL" id="MPN39370.1"/>
    </source>
</evidence>
<proteinExistence type="predicted"/>
<dbReference type="AlphaFoldDB" id="A0A645HKU9"/>